<keyword evidence="12" id="KW-1185">Reference proteome</keyword>
<comment type="cofactor">
    <cofactor evidence="1">
        <name>FAD</name>
        <dbReference type="ChEBI" id="CHEBI:57692"/>
    </cofactor>
</comment>
<gene>
    <name evidence="11" type="ORF">LECACI_7A001061</name>
</gene>
<proteinExistence type="inferred from homology"/>
<dbReference type="Gene3D" id="3.50.50.60">
    <property type="entry name" value="FAD/NAD(P)-binding domain"/>
    <property type="match status" value="2"/>
</dbReference>
<comment type="catalytic activity">
    <reaction evidence="10">
        <text>L-ornithine + NADH + O2 = N(5)-hydroxy-L-ornithine + NAD(+) + H2O</text>
        <dbReference type="Rhea" id="RHEA:41512"/>
        <dbReference type="ChEBI" id="CHEBI:15377"/>
        <dbReference type="ChEBI" id="CHEBI:15379"/>
        <dbReference type="ChEBI" id="CHEBI:46911"/>
        <dbReference type="ChEBI" id="CHEBI:57540"/>
        <dbReference type="ChEBI" id="CHEBI:57945"/>
        <dbReference type="ChEBI" id="CHEBI:78275"/>
        <dbReference type="EC" id="1.14.13.196"/>
    </reaction>
</comment>
<keyword evidence="5" id="KW-0285">Flavoprotein</keyword>
<comment type="catalytic activity">
    <reaction evidence="9">
        <text>L-ornithine + NADPH + O2 = N(5)-hydroxy-L-ornithine + NADP(+) + H2O</text>
        <dbReference type="Rhea" id="RHEA:41508"/>
        <dbReference type="ChEBI" id="CHEBI:15377"/>
        <dbReference type="ChEBI" id="CHEBI:15379"/>
        <dbReference type="ChEBI" id="CHEBI:46911"/>
        <dbReference type="ChEBI" id="CHEBI:57783"/>
        <dbReference type="ChEBI" id="CHEBI:58349"/>
        <dbReference type="ChEBI" id="CHEBI:78275"/>
        <dbReference type="EC" id="1.14.13.196"/>
    </reaction>
</comment>
<name>A0AAI8YSA4_9PEZI</name>
<comment type="similarity">
    <text evidence="3">Belongs to the lysine N(6)-hydroxylase/L-ornithine N(5)-oxygenase family.</text>
</comment>
<dbReference type="Proteomes" id="UP001296104">
    <property type="component" value="Unassembled WGS sequence"/>
</dbReference>
<evidence type="ECO:0000256" key="2">
    <source>
        <dbReference type="ARBA" id="ARBA00004924"/>
    </source>
</evidence>
<reference evidence="11" key="1">
    <citation type="submission" date="2023-11" db="EMBL/GenBank/DDBJ databases">
        <authorList>
            <person name="Alioto T."/>
            <person name="Alioto T."/>
            <person name="Gomez Garrido J."/>
        </authorList>
    </citation>
    <scope>NUCLEOTIDE SEQUENCE</scope>
</reference>
<evidence type="ECO:0000256" key="3">
    <source>
        <dbReference type="ARBA" id="ARBA00007588"/>
    </source>
</evidence>
<dbReference type="GO" id="GO:0004497">
    <property type="term" value="F:monooxygenase activity"/>
    <property type="evidence" value="ECO:0007669"/>
    <property type="project" value="UniProtKB-KW"/>
</dbReference>
<dbReference type="InterPro" id="IPR050346">
    <property type="entry name" value="FMO-like"/>
</dbReference>
<keyword evidence="7" id="KW-0521">NADP</keyword>
<dbReference type="InterPro" id="IPR025700">
    <property type="entry name" value="Lys/Orn_oxygenase"/>
</dbReference>
<keyword evidence="8" id="KW-0560">Oxidoreductase</keyword>
<dbReference type="EMBL" id="CAVMBE010000004">
    <property type="protein sequence ID" value="CAK3813347.1"/>
    <property type="molecule type" value="Genomic_DNA"/>
</dbReference>
<evidence type="ECO:0000256" key="4">
    <source>
        <dbReference type="ARBA" id="ARBA00012881"/>
    </source>
</evidence>
<sequence>MDEEVDVLVIGAGISGLAFASTYLGVHPNTNLLLVEKEAIVGGTWNQRRLYDHFYTQWSVGFGEFSQQRMRVPPAEDQYWGLFKAKHTTNYLEEFANNQTFAGRSLKDRVRFSSQVINAQRYGDGWRMDLQDVNSSRAHTISARKLILASGLTSIPSVPQLKGRENFTPEILHNIDFGSSGVLADPKVKHITVLGGGKSGADMVYASVKAGKEVAWIVRPSGTGPCTFVDANGKAGFNNAFELASTRAVEALQPSYFATRNWWTNFLHRTKIGLGLSRKLWDGAHAQAVASADYANRPAKGDFGKLVPHSPLFWRNNAAGIVNHSDFYEMIATFVDSYYDELQELEGNTIRLGSGRTIQTDTLLLGTGWQDSLSYLAPSLRAELGLPYPLKSESQLDQGQILAAKQWSQREHEADAKIVEKYPLLAEPPQHVRSPTTESPYRLYNLVVPVDDPSHSFAVVGMLGTTNYFRTGEAQALWITAYFDGRLTLPAVDERKDDVAHFVAWCRRRYLSTGNDGNSVNFDTLRYTDRLFEQLGLVSHLKTGWSYFFSPNTAQDYAGLQKEYIEKYGNLKATVTGVQ</sequence>
<dbReference type="AlphaFoldDB" id="A0AAI8YSA4"/>
<protein>
    <recommendedName>
        <fullName evidence="4">L-ornithine N(5)-monooxygenase [NAD(P)H]</fullName>
        <ecNumber evidence="4">1.14.13.196</ecNumber>
    </recommendedName>
</protein>
<dbReference type="SUPFAM" id="SSF51905">
    <property type="entry name" value="FAD/NAD(P)-binding domain"/>
    <property type="match status" value="2"/>
</dbReference>
<evidence type="ECO:0000256" key="10">
    <source>
        <dbReference type="ARBA" id="ARBA00049248"/>
    </source>
</evidence>
<evidence type="ECO:0000313" key="12">
    <source>
        <dbReference type="Proteomes" id="UP001296104"/>
    </source>
</evidence>
<evidence type="ECO:0000256" key="8">
    <source>
        <dbReference type="ARBA" id="ARBA00023002"/>
    </source>
</evidence>
<comment type="pathway">
    <text evidence="2">Siderophore biosynthesis.</text>
</comment>
<dbReference type="InterPro" id="IPR036188">
    <property type="entry name" value="FAD/NAD-bd_sf"/>
</dbReference>
<dbReference type="EC" id="1.14.13.196" evidence="4"/>
<evidence type="ECO:0000256" key="7">
    <source>
        <dbReference type="ARBA" id="ARBA00022857"/>
    </source>
</evidence>
<evidence type="ECO:0000256" key="1">
    <source>
        <dbReference type="ARBA" id="ARBA00001974"/>
    </source>
</evidence>
<evidence type="ECO:0000313" key="11">
    <source>
        <dbReference type="EMBL" id="CAK3813347.1"/>
    </source>
</evidence>
<dbReference type="Pfam" id="PF13434">
    <property type="entry name" value="Lys_Orn_oxgnase"/>
    <property type="match status" value="1"/>
</dbReference>
<comment type="caution">
    <text evidence="11">The sequence shown here is derived from an EMBL/GenBank/DDBJ whole genome shotgun (WGS) entry which is preliminary data.</text>
</comment>
<evidence type="ECO:0000256" key="6">
    <source>
        <dbReference type="ARBA" id="ARBA00022827"/>
    </source>
</evidence>
<accession>A0AAI8YSA4</accession>
<evidence type="ECO:0000256" key="5">
    <source>
        <dbReference type="ARBA" id="ARBA00022630"/>
    </source>
</evidence>
<evidence type="ECO:0000256" key="9">
    <source>
        <dbReference type="ARBA" id="ARBA00047598"/>
    </source>
</evidence>
<organism evidence="11 12">
    <name type="scientific">Lecanosticta acicola</name>
    <dbReference type="NCBI Taxonomy" id="111012"/>
    <lineage>
        <taxon>Eukaryota</taxon>
        <taxon>Fungi</taxon>
        <taxon>Dikarya</taxon>
        <taxon>Ascomycota</taxon>
        <taxon>Pezizomycotina</taxon>
        <taxon>Dothideomycetes</taxon>
        <taxon>Dothideomycetidae</taxon>
        <taxon>Mycosphaerellales</taxon>
        <taxon>Mycosphaerellaceae</taxon>
        <taxon>Lecanosticta</taxon>
    </lineage>
</organism>
<keyword evidence="6" id="KW-0274">FAD</keyword>
<dbReference type="PANTHER" id="PTHR23023">
    <property type="entry name" value="DIMETHYLANILINE MONOOXYGENASE"/>
    <property type="match status" value="1"/>
</dbReference>
<keyword evidence="11" id="KW-0503">Monooxygenase</keyword>